<comment type="similarity">
    <text evidence="5">Belongs to the DEAD box helicase family. CshB subfamily.</text>
</comment>
<keyword evidence="5" id="KW-0694">RNA-binding</keyword>
<dbReference type="EC" id="3.6.4.13" evidence="5"/>
<dbReference type="Pfam" id="PF00270">
    <property type="entry name" value="DEAD"/>
    <property type="match status" value="1"/>
</dbReference>
<dbReference type="CDD" id="cd00268">
    <property type="entry name" value="DEADc"/>
    <property type="match status" value="1"/>
</dbReference>
<feature type="domain" description="Helicase C-terminal" evidence="8">
    <location>
        <begin position="234"/>
        <end position="375"/>
    </location>
</feature>
<dbReference type="EMBL" id="CP034726">
    <property type="protein sequence ID" value="QBP18738.1"/>
    <property type="molecule type" value="Genomic_DNA"/>
</dbReference>
<keyword evidence="5" id="KW-0963">Cytoplasm</keyword>
<dbReference type="SMART" id="SM00490">
    <property type="entry name" value="HELICc"/>
    <property type="match status" value="1"/>
</dbReference>
<evidence type="ECO:0000256" key="2">
    <source>
        <dbReference type="ARBA" id="ARBA00022801"/>
    </source>
</evidence>
<feature type="short sequence motif" description="Q motif" evidence="6">
    <location>
        <begin position="3"/>
        <end position="31"/>
    </location>
</feature>
<accession>A0A4P6ZM05</accession>
<dbReference type="PROSITE" id="PS51195">
    <property type="entry name" value="Q_MOTIF"/>
    <property type="match status" value="1"/>
</dbReference>
<evidence type="ECO:0000256" key="4">
    <source>
        <dbReference type="ARBA" id="ARBA00022840"/>
    </source>
</evidence>
<dbReference type="InterPro" id="IPR011545">
    <property type="entry name" value="DEAD/DEAH_box_helicase_dom"/>
</dbReference>
<evidence type="ECO:0000256" key="5">
    <source>
        <dbReference type="HAMAP-Rule" id="MF_01494"/>
    </source>
</evidence>
<dbReference type="GO" id="GO:0003724">
    <property type="term" value="F:RNA helicase activity"/>
    <property type="evidence" value="ECO:0007669"/>
    <property type="project" value="UniProtKB-UniRule"/>
</dbReference>
<dbReference type="GO" id="GO:0005829">
    <property type="term" value="C:cytosol"/>
    <property type="evidence" value="ECO:0007669"/>
    <property type="project" value="TreeGrafter"/>
</dbReference>
<gene>
    <name evidence="5" type="primary">cshB</name>
    <name evidence="10" type="ORF">ELX58_06405</name>
</gene>
<dbReference type="GO" id="GO:0003723">
    <property type="term" value="F:RNA binding"/>
    <property type="evidence" value="ECO:0007669"/>
    <property type="project" value="UniProtKB-UniRule"/>
</dbReference>
<evidence type="ECO:0000259" key="8">
    <source>
        <dbReference type="PROSITE" id="PS51194"/>
    </source>
</evidence>
<dbReference type="PROSITE" id="PS51194">
    <property type="entry name" value="HELICASE_CTER"/>
    <property type="match status" value="1"/>
</dbReference>
<dbReference type="InterPro" id="IPR030881">
    <property type="entry name" value="CshB"/>
</dbReference>
<keyword evidence="3 5" id="KW-0347">Helicase</keyword>
<evidence type="ECO:0000259" key="9">
    <source>
        <dbReference type="PROSITE" id="PS51195"/>
    </source>
</evidence>
<dbReference type="GO" id="GO:0009409">
    <property type="term" value="P:response to cold"/>
    <property type="evidence" value="ECO:0007669"/>
    <property type="project" value="InterPro"/>
</dbReference>
<dbReference type="InterPro" id="IPR001650">
    <property type="entry name" value="Helicase_C-like"/>
</dbReference>
<comment type="function">
    <text evidence="5">Probable DEAD-box RNA helicase. May work in conjunction with the cold shock proteins to ensure proper initiation of transcription at low and optimal temperatures.</text>
</comment>
<keyword evidence="5" id="KW-0346">Stress response</keyword>
<dbReference type="InterPro" id="IPR027417">
    <property type="entry name" value="P-loop_NTPase"/>
</dbReference>
<name>A0A4P6ZM05_9LACO</name>
<evidence type="ECO:0000313" key="10">
    <source>
        <dbReference type="EMBL" id="QBP18738.1"/>
    </source>
</evidence>
<dbReference type="InterPro" id="IPR014001">
    <property type="entry name" value="Helicase_ATP-bd"/>
</dbReference>
<protein>
    <recommendedName>
        <fullName evidence="5">DEAD-box ATP-dependent RNA helicase CshB</fullName>
        <ecNumber evidence="5">3.6.4.13</ecNumber>
    </recommendedName>
</protein>
<dbReference type="HAMAP" id="MF_01494">
    <property type="entry name" value="DEAD_helicase_CshB"/>
    <property type="match status" value="1"/>
</dbReference>
<evidence type="ECO:0000256" key="3">
    <source>
        <dbReference type="ARBA" id="ARBA00022806"/>
    </source>
</evidence>
<dbReference type="SMART" id="SM00487">
    <property type="entry name" value="DEXDc"/>
    <property type="match status" value="1"/>
</dbReference>
<dbReference type="Gene3D" id="3.40.50.300">
    <property type="entry name" value="P-loop containing nucleotide triphosphate hydrolases"/>
    <property type="match status" value="2"/>
</dbReference>
<proteinExistence type="inferred from homology"/>
<evidence type="ECO:0000313" key="11">
    <source>
        <dbReference type="Proteomes" id="UP000294321"/>
    </source>
</evidence>
<dbReference type="InterPro" id="IPR050079">
    <property type="entry name" value="DEAD_box_RNA_helicase"/>
</dbReference>
<keyword evidence="11" id="KW-1185">Reference proteome</keyword>
<dbReference type="RefSeq" id="WP_133442296.1">
    <property type="nucleotide sequence ID" value="NZ_CP034726.1"/>
</dbReference>
<dbReference type="KEGG" id="lji:ELX58_06405"/>
<dbReference type="GO" id="GO:0006401">
    <property type="term" value="P:RNA catabolic process"/>
    <property type="evidence" value="ECO:0007669"/>
    <property type="project" value="UniProtKB-UniRule"/>
</dbReference>
<keyword evidence="4 5" id="KW-0067">ATP-binding</keyword>
<organism evidence="10 11">
    <name type="scientific">Acetilactobacillus jinshanensis</name>
    <dbReference type="NCBI Taxonomy" id="1720083"/>
    <lineage>
        <taxon>Bacteria</taxon>
        <taxon>Bacillati</taxon>
        <taxon>Bacillota</taxon>
        <taxon>Bacilli</taxon>
        <taxon>Lactobacillales</taxon>
        <taxon>Lactobacillaceae</taxon>
        <taxon>Acetilactobacillus</taxon>
    </lineage>
</organism>
<dbReference type="InterPro" id="IPR044742">
    <property type="entry name" value="DEAD/DEAH_RhlB"/>
</dbReference>
<dbReference type="PANTHER" id="PTHR47959">
    <property type="entry name" value="ATP-DEPENDENT RNA HELICASE RHLE-RELATED"/>
    <property type="match status" value="1"/>
</dbReference>
<comment type="subcellular location">
    <subcellularLocation>
        <location evidence="5">Cytoplasm</location>
    </subcellularLocation>
</comment>
<keyword evidence="2 5" id="KW-0378">Hydrolase</keyword>
<evidence type="ECO:0000259" key="7">
    <source>
        <dbReference type="PROSITE" id="PS51192"/>
    </source>
</evidence>
<feature type="domain" description="DEAD-box RNA helicase Q" evidence="9">
    <location>
        <begin position="3"/>
        <end position="31"/>
    </location>
</feature>
<dbReference type="SUPFAM" id="SSF52540">
    <property type="entry name" value="P-loop containing nucleoside triphosphate hydrolases"/>
    <property type="match status" value="1"/>
</dbReference>
<dbReference type="PROSITE" id="PS51192">
    <property type="entry name" value="HELICASE_ATP_BIND_1"/>
    <property type="match status" value="1"/>
</dbReference>
<feature type="domain" description="Helicase ATP-binding" evidence="7">
    <location>
        <begin position="34"/>
        <end position="207"/>
    </location>
</feature>
<comment type="catalytic activity">
    <reaction evidence="5">
        <text>ATP + H2O = ADP + phosphate + H(+)</text>
        <dbReference type="Rhea" id="RHEA:13065"/>
        <dbReference type="ChEBI" id="CHEBI:15377"/>
        <dbReference type="ChEBI" id="CHEBI:15378"/>
        <dbReference type="ChEBI" id="CHEBI:30616"/>
        <dbReference type="ChEBI" id="CHEBI:43474"/>
        <dbReference type="ChEBI" id="CHEBI:456216"/>
        <dbReference type="EC" id="3.6.4.13"/>
    </reaction>
</comment>
<dbReference type="CDD" id="cd18787">
    <property type="entry name" value="SF2_C_DEAD"/>
    <property type="match status" value="1"/>
</dbReference>
<evidence type="ECO:0000256" key="6">
    <source>
        <dbReference type="PROSITE-ProRule" id="PRU00552"/>
    </source>
</evidence>
<dbReference type="GO" id="GO:0016887">
    <property type="term" value="F:ATP hydrolysis activity"/>
    <property type="evidence" value="ECO:0007669"/>
    <property type="project" value="RHEA"/>
</dbReference>
<sequence length="442" mass="50400">MKNDFKKFGLKSYLLKAINALHFKTPTEIQDKVIPVIQQGKSVVGQSATGSGKTHAYLLPIFNQLKLDQDKVQAVITTPSRELAYQLYNNAKQLAKYCPKTIHIADYIGGTDEARQIEKLHHHQPQIVIGTPGRILDLINRQVLDIHTADRLVIDEADMTLDMGFLNVIDQIASHFGKKLQMMVFSATIPQRLAPFLKKYMNHPAVEKVPVKSVINPNIDNWLMSTKGRDRAEIIYQLLTIGQPFLVLIFANTRERVIQLTKFLRSKGLSVAMIEGGLQPRRRKRVMKQVRHLKYQFVVATDLAARGIDIDGVSMVINDQIPSDFRYFIHRVGRTGRNGMHGLAITLYSPDESNLVKGVEKMGIKFVPKELKNGQIVDAPHKHRREHRRHGNKHLSAAMRGMISKKSKHVKPAYKHKIKVALRMNDEFNTKTYNRRKYSGKK</sequence>
<dbReference type="InterPro" id="IPR014014">
    <property type="entry name" value="RNA_helicase_DEAD_Q_motif"/>
</dbReference>
<dbReference type="Proteomes" id="UP000294321">
    <property type="component" value="Chromosome"/>
</dbReference>
<dbReference type="Pfam" id="PF00271">
    <property type="entry name" value="Helicase_C"/>
    <property type="match status" value="1"/>
</dbReference>
<evidence type="ECO:0000256" key="1">
    <source>
        <dbReference type="ARBA" id="ARBA00022741"/>
    </source>
</evidence>
<dbReference type="GO" id="GO:0005524">
    <property type="term" value="F:ATP binding"/>
    <property type="evidence" value="ECO:0007669"/>
    <property type="project" value="UniProtKB-UniRule"/>
</dbReference>
<reference evidence="11" key="1">
    <citation type="submission" date="2018-12" db="EMBL/GenBank/DDBJ databases">
        <title>A new species of lactobacillus.</title>
        <authorList>
            <person name="Jian Y."/>
            <person name="Xin L."/>
            <person name="Hong Z.J."/>
            <person name="Ming L.Z."/>
            <person name="Hong X.Z."/>
        </authorList>
    </citation>
    <scope>NUCLEOTIDE SEQUENCE [LARGE SCALE GENOMIC DNA]</scope>
    <source>
        <strain evidence="11">HSLZ-75</strain>
    </source>
</reference>
<dbReference type="PANTHER" id="PTHR47959:SF1">
    <property type="entry name" value="ATP-DEPENDENT RNA HELICASE DBPA"/>
    <property type="match status" value="1"/>
</dbReference>
<dbReference type="OrthoDB" id="9805696at2"/>
<dbReference type="AlphaFoldDB" id="A0A4P6ZM05"/>
<keyword evidence="1 5" id="KW-0547">Nucleotide-binding</keyword>